<dbReference type="Gene3D" id="3.30.200.20">
    <property type="entry name" value="Phosphorylase Kinase, domain 1"/>
    <property type="match status" value="1"/>
</dbReference>
<keyword evidence="18" id="KW-1185">Reference proteome</keyword>
<reference evidence="17" key="1">
    <citation type="submission" date="2020-11" db="EMBL/GenBank/DDBJ databases">
        <authorList>
            <person name="Tran Van P."/>
        </authorList>
    </citation>
    <scope>NUCLEOTIDE SEQUENCE</scope>
</reference>
<feature type="domain" description="Protein kinase" evidence="16">
    <location>
        <begin position="462"/>
        <end position="751"/>
    </location>
</feature>
<dbReference type="GO" id="GO:0007346">
    <property type="term" value="P:regulation of mitotic cell cycle"/>
    <property type="evidence" value="ECO:0007669"/>
    <property type="project" value="TreeGrafter"/>
</dbReference>
<feature type="region of interest" description="Disordered" evidence="14">
    <location>
        <begin position="237"/>
        <end position="446"/>
    </location>
</feature>
<feature type="compositionally biased region" description="Polar residues" evidence="14">
    <location>
        <begin position="287"/>
        <end position="297"/>
    </location>
</feature>
<dbReference type="GO" id="GO:0004693">
    <property type="term" value="F:cyclin-dependent protein serine/threonine kinase activity"/>
    <property type="evidence" value="ECO:0007669"/>
    <property type="project" value="UniProtKB-EC"/>
</dbReference>
<evidence type="ECO:0000256" key="2">
    <source>
        <dbReference type="ARBA" id="ARBA00006485"/>
    </source>
</evidence>
<dbReference type="EMBL" id="OA884492">
    <property type="protein sequence ID" value="CAD7280881.1"/>
    <property type="molecule type" value="Genomic_DNA"/>
</dbReference>
<dbReference type="CDD" id="cd07843">
    <property type="entry name" value="STKc_CDC2L1"/>
    <property type="match status" value="1"/>
</dbReference>
<evidence type="ECO:0000256" key="9">
    <source>
        <dbReference type="ARBA" id="ARBA00022840"/>
    </source>
</evidence>
<dbReference type="InterPro" id="IPR045267">
    <property type="entry name" value="CDK11/PITSLRE_STKc"/>
</dbReference>
<dbReference type="PANTHER" id="PTHR24056">
    <property type="entry name" value="CELL DIVISION PROTEIN KINASE"/>
    <property type="match status" value="1"/>
</dbReference>
<evidence type="ECO:0000256" key="7">
    <source>
        <dbReference type="ARBA" id="ARBA00022741"/>
    </source>
</evidence>
<dbReference type="SMART" id="SM00220">
    <property type="entry name" value="S_TKc"/>
    <property type="match status" value="1"/>
</dbReference>
<dbReference type="Proteomes" id="UP000678499">
    <property type="component" value="Unassembled WGS sequence"/>
</dbReference>
<comment type="catalytic activity">
    <reaction evidence="12">
        <text>L-seryl-[protein] + ATP = O-phospho-L-seryl-[protein] + ADP + H(+)</text>
        <dbReference type="Rhea" id="RHEA:17989"/>
        <dbReference type="Rhea" id="RHEA-COMP:9863"/>
        <dbReference type="Rhea" id="RHEA-COMP:11604"/>
        <dbReference type="ChEBI" id="CHEBI:15378"/>
        <dbReference type="ChEBI" id="CHEBI:29999"/>
        <dbReference type="ChEBI" id="CHEBI:30616"/>
        <dbReference type="ChEBI" id="CHEBI:83421"/>
        <dbReference type="ChEBI" id="CHEBI:456216"/>
        <dbReference type="EC" id="2.7.11.22"/>
    </reaction>
</comment>
<feature type="compositionally biased region" description="Low complexity" evidence="14">
    <location>
        <begin position="325"/>
        <end position="334"/>
    </location>
</feature>
<name>A0A7R9GHQ2_9CRUS</name>
<gene>
    <name evidence="17" type="ORF">NMOB1V02_LOCUS8538</name>
</gene>
<dbReference type="Pfam" id="PF00069">
    <property type="entry name" value="Pkinase"/>
    <property type="match status" value="1"/>
</dbReference>
<comment type="catalytic activity">
    <reaction evidence="11">
        <text>L-threonyl-[protein] + ATP = O-phospho-L-threonyl-[protein] + ADP + H(+)</text>
        <dbReference type="Rhea" id="RHEA:46608"/>
        <dbReference type="Rhea" id="RHEA-COMP:11060"/>
        <dbReference type="Rhea" id="RHEA-COMP:11605"/>
        <dbReference type="ChEBI" id="CHEBI:15378"/>
        <dbReference type="ChEBI" id="CHEBI:30013"/>
        <dbReference type="ChEBI" id="CHEBI:30616"/>
        <dbReference type="ChEBI" id="CHEBI:61977"/>
        <dbReference type="ChEBI" id="CHEBI:456216"/>
        <dbReference type="EC" id="2.7.11.22"/>
    </reaction>
</comment>
<keyword evidence="9" id="KW-0067">ATP-binding</keyword>
<feature type="signal peptide" evidence="15">
    <location>
        <begin position="1"/>
        <end position="26"/>
    </location>
</feature>
<dbReference type="GO" id="GO:0005524">
    <property type="term" value="F:ATP binding"/>
    <property type="evidence" value="ECO:0007669"/>
    <property type="project" value="UniProtKB-KW"/>
</dbReference>
<feature type="compositionally biased region" description="Basic and acidic residues" evidence="14">
    <location>
        <begin position="245"/>
        <end position="274"/>
    </location>
</feature>
<evidence type="ECO:0000259" key="16">
    <source>
        <dbReference type="PROSITE" id="PS50011"/>
    </source>
</evidence>
<feature type="region of interest" description="Disordered" evidence="14">
    <location>
        <begin position="52"/>
        <end position="71"/>
    </location>
</feature>
<dbReference type="PROSITE" id="PS50011">
    <property type="entry name" value="PROTEIN_KINASE_DOM"/>
    <property type="match status" value="1"/>
</dbReference>
<dbReference type="AlphaFoldDB" id="A0A7R9GHQ2"/>
<keyword evidence="8" id="KW-0418">Kinase</keyword>
<dbReference type="FunFam" id="3.30.200.20:FF:000054">
    <property type="entry name" value="Cyclin-dependent kinase 11B"/>
    <property type="match status" value="1"/>
</dbReference>
<keyword evidence="5" id="KW-0597">Phosphoprotein</keyword>
<evidence type="ECO:0000256" key="3">
    <source>
        <dbReference type="ARBA" id="ARBA00012425"/>
    </source>
</evidence>
<feature type="compositionally biased region" description="Acidic residues" evidence="14">
    <location>
        <begin position="391"/>
        <end position="407"/>
    </location>
</feature>
<evidence type="ECO:0000256" key="15">
    <source>
        <dbReference type="SAM" id="SignalP"/>
    </source>
</evidence>
<dbReference type="InterPro" id="IPR011009">
    <property type="entry name" value="Kinase-like_dom_sf"/>
</dbReference>
<dbReference type="PROSITE" id="PS00108">
    <property type="entry name" value="PROTEIN_KINASE_ST"/>
    <property type="match status" value="1"/>
</dbReference>
<keyword evidence="6" id="KW-0808">Transferase</keyword>
<comment type="cofactor">
    <cofactor evidence="1">
        <name>Mg(2+)</name>
        <dbReference type="ChEBI" id="CHEBI:18420"/>
    </cofactor>
</comment>
<evidence type="ECO:0000256" key="1">
    <source>
        <dbReference type="ARBA" id="ARBA00001946"/>
    </source>
</evidence>
<keyword evidence="7" id="KW-0547">Nucleotide-binding</keyword>
<evidence type="ECO:0000256" key="12">
    <source>
        <dbReference type="ARBA" id="ARBA00048367"/>
    </source>
</evidence>
<feature type="region of interest" description="Disordered" evidence="14">
    <location>
        <begin position="762"/>
        <end position="798"/>
    </location>
</feature>
<keyword evidence="15" id="KW-0732">Signal</keyword>
<accession>A0A7R9GHQ2</accession>
<feature type="compositionally biased region" description="Acidic residues" evidence="14">
    <location>
        <begin position="300"/>
        <end position="316"/>
    </location>
</feature>
<evidence type="ECO:0000256" key="10">
    <source>
        <dbReference type="ARBA" id="ARBA00023306"/>
    </source>
</evidence>
<evidence type="ECO:0000256" key="13">
    <source>
        <dbReference type="ARBA" id="ARBA00079859"/>
    </source>
</evidence>
<proteinExistence type="inferred from homology"/>
<dbReference type="GO" id="GO:0005634">
    <property type="term" value="C:nucleus"/>
    <property type="evidence" value="ECO:0007669"/>
    <property type="project" value="UniProtKB-ARBA"/>
</dbReference>
<evidence type="ECO:0000256" key="5">
    <source>
        <dbReference type="ARBA" id="ARBA00022553"/>
    </source>
</evidence>
<evidence type="ECO:0000256" key="14">
    <source>
        <dbReference type="SAM" id="MobiDB-lite"/>
    </source>
</evidence>
<evidence type="ECO:0000256" key="4">
    <source>
        <dbReference type="ARBA" id="ARBA00022527"/>
    </source>
</evidence>
<feature type="compositionally biased region" description="Acidic residues" evidence="14">
    <location>
        <begin position="349"/>
        <end position="360"/>
    </location>
</feature>
<evidence type="ECO:0000256" key="6">
    <source>
        <dbReference type="ARBA" id="ARBA00022679"/>
    </source>
</evidence>
<keyword evidence="10" id="KW-0131">Cell cycle</keyword>
<dbReference type="OrthoDB" id="647at2759"/>
<organism evidence="17">
    <name type="scientific">Notodromas monacha</name>
    <dbReference type="NCBI Taxonomy" id="399045"/>
    <lineage>
        <taxon>Eukaryota</taxon>
        <taxon>Metazoa</taxon>
        <taxon>Ecdysozoa</taxon>
        <taxon>Arthropoda</taxon>
        <taxon>Crustacea</taxon>
        <taxon>Oligostraca</taxon>
        <taxon>Ostracoda</taxon>
        <taxon>Podocopa</taxon>
        <taxon>Podocopida</taxon>
        <taxon>Cypridocopina</taxon>
        <taxon>Cypridoidea</taxon>
        <taxon>Cyprididae</taxon>
        <taxon>Notodromas</taxon>
    </lineage>
</organism>
<evidence type="ECO:0000256" key="8">
    <source>
        <dbReference type="ARBA" id="ARBA00022777"/>
    </source>
</evidence>
<dbReference type="FunFam" id="1.10.510.10:FF:000124">
    <property type="entry name" value="cyclin-dependent kinase 11B isoform X1"/>
    <property type="match status" value="1"/>
</dbReference>
<evidence type="ECO:0000256" key="11">
    <source>
        <dbReference type="ARBA" id="ARBA00047811"/>
    </source>
</evidence>
<evidence type="ECO:0000313" key="18">
    <source>
        <dbReference type="Proteomes" id="UP000678499"/>
    </source>
</evidence>
<dbReference type="InterPro" id="IPR000719">
    <property type="entry name" value="Prot_kinase_dom"/>
</dbReference>
<dbReference type="Gene3D" id="1.10.510.10">
    <property type="entry name" value="Transferase(Phosphotransferase) domain 1"/>
    <property type="match status" value="1"/>
</dbReference>
<feature type="compositionally biased region" description="Basic and acidic residues" evidence="14">
    <location>
        <begin position="367"/>
        <end position="385"/>
    </location>
</feature>
<evidence type="ECO:0000313" key="17">
    <source>
        <dbReference type="EMBL" id="CAD7280881.1"/>
    </source>
</evidence>
<feature type="compositionally biased region" description="Low complexity" evidence="14">
    <location>
        <begin position="275"/>
        <end position="286"/>
    </location>
</feature>
<dbReference type="InterPro" id="IPR008271">
    <property type="entry name" value="Ser/Thr_kinase_AS"/>
</dbReference>
<dbReference type="EMBL" id="CAJPEX010002455">
    <property type="protein sequence ID" value="CAG0921033.1"/>
    <property type="molecule type" value="Genomic_DNA"/>
</dbReference>
<dbReference type="EC" id="2.7.11.22" evidence="3"/>
<protein>
    <recommendedName>
        <fullName evidence="3">cyclin-dependent kinase</fullName>
        <ecNumber evidence="3">2.7.11.22</ecNumber>
    </recommendedName>
    <alternativeName>
        <fullName evidence="13">Galactosyltransferase-associated protein kinase p58/GTA</fullName>
    </alternativeName>
</protein>
<sequence>MGRSSSFVVLLRGGVVACILEATCNSSVIDLFYAGRFLSVLLTMSAEEGEVQTPIASEGRELSLSPPSLGDESLESADELPVVIQAKPSYGDDEDVVDDSLNIQPPPLAPAYKRSHKSRMITVIRDPEPPGELMIVKDRVSVMLKIDDQNQREMHVTSKGMGEERMEKSGPHARVVKGTVKREVVCRTECVVPAMNMVEVVIIEILKRKSIQGIVVVDMVNICEFLHIVGEESFPDEFSKKKRRTEVDRHHRSRRNEERYRDRGNEERMSDRQRQSSSSRHQNTQRLPSSQPTASPTSEDSSEIEAEGEAEDEHVEDEATKEIEGSNSGSSSSGTDEQVENEEKKDAENDSETSESESDVENTAPAWKRELMEQEKLDAERERAEAAAAAEESDQTSEEDEDEDSDEASQRSDVDHIKEEGDQNQGNAVAVEEKPPSPPTPPESRLPAYYPAISGCRLVEEFQCLNRIEEGTFGVVYRARDKRTNETVALKRLKMEKEKEGFPITSLREINTLLKAQHENIVTVREIVVGSNMDKIYLVMDYVEHDLKSLMETMKSKKQVFVFSEVKTLMLQLLRAIAHLHDNWILHRDIKTSNLLLNHRGILKVGDFGLAREYGSPLKAYTSVVVTLWYRAPELLLGAKEYSTPIDVWSVGCVFGELLLMEPLFPGKSEIDQLNKIFKDLGTPNERIWPGYKELPGAKKCIFTEYPFSQLRNRFVSYQLTLSALDLMNSFFIYDPKRRVTAENALKHRWFDEEPLPKDPALFPTWPAKSELGHRKGGNSPKPPSGGGEFKDLGQEDDDDKMVARLGASLPPPGIIPGIPGSLPVPIGGTGGGFMLKF</sequence>
<dbReference type="PANTHER" id="PTHR24056:SF107">
    <property type="entry name" value="CYCLIN-DEPENDENT KINASE 11A-RELATED"/>
    <property type="match status" value="1"/>
</dbReference>
<dbReference type="SUPFAM" id="SSF56112">
    <property type="entry name" value="Protein kinase-like (PK-like)"/>
    <property type="match status" value="1"/>
</dbReference>
<feature type="compositionally biased region" description="Basic and acidic residues" evidence="14">
    <location>
        <begin position="408"/>
        <end position="421"/>
    </location>
</feature>
<keyword evidence="4" id="KW-0723">Serine/threonine-protein kinase</keyword>
<dbReference type="InterPro" id="IPR050108">
    <property type="entry name" value="CDK"/>
</dbReference>
<feature type="chain" id="PRO_5036210784" description="cyclin-dependent kinase" evidence="15">
    <location>
        <begin position="27"/>
        <end position="838"/>
    </location>
</feature>
<comment type="similarity">
    <text evidence="2">Belongs to the protein kinase superfamily. CMGC Ser/Thr protein kinase family. CDC2/CDKX subfamily.</text>
</comment>